<dbReference type="Proteomes" id="UP000237749">
    <property type="component" value="Unassembled WGS sequence"/>
</dbReference>
<dbReference type="Pfam" id="PF21348">
    <property type="entry name" value="RGL11_C"/>
    <property type="match status" value="2"/>
</dbReference>
<sequence>MIRLLSINSQEFTITWDPVNQAKTTRIYWSDRETSETCYRLMTEIHKTDETLFTLKKATFTPHYILICHISEDGYVLEKESFVSPIHFHQEEQLEKLSRGLIAVKVKNGVFLSWRLFLNEVTGVSDRGDGLAGVDFRIFRDGVSLLVVTDSTNYLDRQGTEASVYCVAPVINGMESEPSETVRAWEHDYLDIPVKKPAGGVTPSKEAFTYSANDMSVADVNGDGEYEYIVKWDPSNSHDVSISGYTGNCILDCYQIDGTLLWRLDMGPNIRAGAHYTQFICYDFNGDGKAEMAVKTAPGTRMTRYGAGGEVVEEFYITMPLEDCKRGYSHSDSYVSGSEEYETHLLGLFAGWQEQPEVKAGQWPDTLEECFHIPPRWSYPLNEIQQKEAVDYFLDVYAPARSPKNRLREWEGFIFHGPEYLTMFAGDGKELDTIVFPFERVDDGLRWGDYAMPRIEPCNRVDRFLAGVAYLDGKRPYFIACRGYYTRAAVAAYSFFENRFLKEWVADSGFVPMKNPFCDNPHEKWGTDPVYGKMAGQGNHSLSVADVDGDGCMEIIYGAACIDHDGTLLYSLTGLLPDGREAKLGHGDAMHVADIDPDRPGYEIFAVFEGAENAPYGYALRDGENGEIIFGKYAEEDLGRCMIGDVLEGVRGLQCWVNGEGTYDCHGVLMKHETLGTNMSIRWAGDLSTQITDGTDYLTQHPTGVVNDWIHGTMLCPEQTATNNGTKGNPCLVADIFGDFREEILVRTKDSSAIRIYTNTEVTGHKLFTLMHDTQYRCGVAWQNNCYNQPCYPKFYYGTDMDFHRVLPFMQRKPVVFLAGDSITQSYWEEEKKQTGLGEKLLSCLDHGSSCQIRRCTEGLFPQETRYESRRLVVDNCAMAGRSLKTFLEEGRLEDIKRRMKPGDYLFIQFGHNDAAASKEDRYVPLARLSEYLELYVEAALERGGYPVIISPVCLCPFDPDRKEEKEEIARLLPAYREEMRKFAETRAVLFVDLYGLCEEFLWKAGEKAAVKCYTEDLVHLSEMGAGIFGQLLANEGKRFIIDGKTEV</sequence>
<dbReference type="SUPFAM" id="SSF52266">
    <property type="entry name" value="SGNH hydrolase"/>
    <property type="match status" value="1"/>
</dbReference>
<evidence type="ECO:0000313" key="4">
    <source>
        <dbReference type="EMBL" id="PPK79318.1"/>
    </source>
</evidence>
<dbReference type="RefSeq" id="WP_104438193.1">
    <property type="nucleotide sequence ID" value="NZ_PTJA01000010.1"/>
</dbReference>
<evidence type="ECO:0000313" key="5">
    <source>
        <dbReference type="Proteomes" id="UP000237749"/>
    </source>
</evidence>
<dbReference type="Pfam" id="PF13472">
    <property type="entry name" value="Lipase_GDSL_2"/>
    <property type="match status" value="1"/>
</dbReference>
<dbReference type="PANTHER" id="PTHR43118">
    <property type="entry name" value="RHAMNOGALACTURONAN LYASE (EUROFUNG)"/>
    <property type="match status" value="1"/>
</dbReference>
<dbReference type="Gene3D" id="2.60.40.10">
    <property type="entry name" value="Immunoglobulins"/>
    <property type="match status" value="1"/>
</dbReference>
<dbReference type="PANTHER" id="PTHR43118:SF1">
    <property type="entry name" value="RHAMNOGALACTURONAN LYASE (EUROFUNG)"/>
    <property type="match status" value="1"/>
</dbReference>
<keyword evidence="5" id="KW-1185">Reference proteome</keyword>
<dbReference type="Pfam" id="PF18370">
    <property type="entry name" value="RGI_lyase"/>
    <property type="match status" value="1"/>
</dbReference>
<feature type="domain" description="Rhamnogalacturonan I lyase beta-sheet" evidence="2">
    <location>
        <begin position="93"/>
        <end position="185"/>
    </location>
</feature>
<dbReference type="OrthoDB" id="9802318at2"/>
<dbReference type="SUPFAM" id="SSF69318">
    <property type="entry name" value="Integrin alpha N-terminal domain"/>
    <property type="match status" value="1"/>
</dbReference>
<dbReference type="AlphaFoldDB" id="A0A2S6HP58"/>
<feature type="domain" description="Rhamnogalacturonan lyase family 11 C-terminal" evidence="3">
    <location>
        <begin position="189"/>
        <end position="303"/>
    </location>
</feature>
<accession>A0A2S6HP58</accession>
<name>A0A2S6HP58_9FIRM</name>
<dbReference type="InterPro" id="IPR041624">
    <property type="entry name" value="RGI_lyase"/>
</dbReference>
<gene>
    <name evidence="4" type="ORF">BXY41_11036</name>
</gene>
<reference evidence="4 5" key="1">
    <citation type="submission" date="2018-02" db="EMBL/GenBank/DDBJ databases">
        <title>Genomic Encyclopedia of Archaeal and Bacterial Type Strains, Phase II (KMG-II): from individual species to whole genera.</title>
        <authorList>
            <person name="Goeker M."/>
        </authorList>
    </citation>
    <scope>NUCLEOTIDE SEQUENCE [LARGE SCALE GENOMIC DNA]</scope>
    <source>
        <strain evidence="4 5">DSM 3808</strain>
    </source>
</reference>
<protein>
    <submittedName>
        <fullName evidence="4">Lysophospholipase L1-like esterase</fullName>
    </submittedName>
</protein>
<dbReference type="InterPro" id="IPR028994">
    <property type="entry name" value="Integrin_alpha_N"/>
</dbReference>
<dbReference type="CDD" id="cd10318">
    <property type="entry name" value="RGL11"/>
    <property type="match status" value="1"/>
</dbReference>
<dbReference type="InterPro" id="IPR013830">
    <property type="entry name" value="SGNH_hydro"/>
</dbReference>
<evidence type="ECO:0000259" key="3">
    <source>
        <dbReference type="Pfam" id="PF21348"/>
    </source>
</evidence>
<proteinExistence type="predicted"/>
<evidence type="ECO:0000259" key="1">
    <source>
        <dbReference type="Pfam" id="PF13472"/>
    </source>
</evidence>
<dbReference type="InterPro" id="IPR034641">
    <property type="entry name" value="RGL11"/>
</dbReference>
<dbReference type="EMBL" id="PTJA01000010">
    <property type="protein sequence ID" value="PPK79318.1"/>
    <property type="molecule type" value="Genomic_DNA"/>
</dbReference>
<feature type="domain" description="Rhamnogalacturonan lyase family 11 C-terminal" evidence="3">
    <location>
        <begin position="407"/>
        <end position="802"/>
    </location>
</feature>
<dbReference type="Gene3D" id="3.40.50.1110">
    <property type="entry name" value="SGNH hydrolase"/>
    <property type="match status" value="1"/>
</dbReference>
<organism evidence="4 5">
    <name type="scientific">Lacrimispora xylanisolvens</name>
    <dbReference type="NCBI Taxonomy" id="384636"/>
    <lineage>
        <taxon>Bacteria</taxon>
        <taxon>Bacillati</taxon>
        <taxon>Bacillota</taxon>
        <taxon>Clostridia</taxon>
        <taxon>Lachnospirales</taxon>
        <taxon>Lachnospiraceae</taxon>
        <taxon>Lacrimispora</taxon>
    </lineage>
</organism>
<feature type="domain" description="SGNH hydrolase-type esterase" evidence="1">
    <location>
        <begin position="820"/>
        <end position="1025"/>
    </location>
</feature>
<dbReference type="InterPro" id="IPR036514">
    <property type="entry name" value="SGNH_hydro_sf"/>
</dbReference>
<evidence type="ECO:0000259" key="2">
    <source>
        <dbReference type="Pfam" id="PF18370"/>
    </source>
</evidence>
<comment type="caution">
    <text evidence="4">The sequence shown here is derived from an EMBL/GenBank/DDBJ whole genome shotgun (WGS) entry which is preliminary data.</text>
</comment>
<dbReference type="InterPro" id="IPR013783">
    <property type="entry name" value="Ig-like_fold"/>
</dbReference>
<dbReference type="InterPro" id="IPR049366">
    <property type="entry name" value="RGL11_C"/>
</dbReference>